<evidence type="ECO:0000313" key="3">
    <source>
        <dbReference type="Proteomes" id="UP001059912"/>
    </source>
</evidence>
<dbReference type="Proteomes" id="UP001059912">
    <property type="component" value="Plasmid unnamed3"/>
</dbReference>
<keyword evidence="2" id="KW-0614">Plasmid</keyword>
<keyword evidence="3" id="KW-1185">Reference proteome</keyword>
<dbReference type="RefSeq" id="WP_228176108.1">
    <property type="nucleotide sequence ID" value="NZ_CP050466.1"/>
</dbReference>
<dbReference type="SUPFAM" id="SSF160631">
    <property type="entry name" value="SMI1/KNR4-like"/>
    <property type="match status" value="1"/>
</dbReference>
<name>A0ABY5ILS7_9VIBR</name>
<sequence>MSIRESLINLGVKPSNQKFTAKSELPDEVIPLISVYINSVVFEDDIEFEPQHKTGLEDSGNKLTLEVLWGVEVGQFNIFTVNESLKNLEADESLFSIGESFGGNHICLSKGDGKVYLFVNDSEQNAYLIFNNLEQFVESLNVQGESNTSSVKASSIQLDF</sequence>
<dbReference type="EMBL" id="CP050474">
    <property type="protein sequence ID" value="UTZ35180.1"/>
    <property type="molecule type" value="Genomic_DNA"/>
</dbReference>
<organism evidence="2 3">
    <name type="scientific">Vibrio campbellii</name>
    <dbReference type="NCBI Taxonomy" id="680"/>
    <lineage>
        <taxon>Bacteria</taxon>
        <taxon>Pseudomonadati</taxon>
        <taxon>Pseudomonadota</taxon>
        <taxon>Gammaproteobacteria</taxon>
        <taxon>Vibrionales</taxon>
        <taxon>Vibrionaceae</taxon>
        <taxon>Vibrio</taxon>
    </lineage>
</organism>
<gene>
    <name evidence="2" type="ORF">HB762_28375</name>
</gene>
<proteinExistence type="predicted"/>
<protein>
    <recommendedName>
        <fullName evidence="1">Knr4/Smi1-like domain-containing protein</fullName>
    </recommendedName>
</protein>
<geneLocation type="plasmid" evidence="2 3">
    <name>unnamed3</name>
</geneLocation>
<evidence type="ECO:0000259" key="1">
    <source>
        <dbReference type="Pfam" id="PF09346"/>
    </source>
</evidence>
<dbReference type="Gene3D" id="3.40.1580.10">
    <property type="entry name" value="SMI1/KNR4-like"/>
    <property type="match status" value="1"/>
</dbReference>
<dbReference type="Pfam" id="PF09346">
    <property type="entry name" value="SMI1_KNR4"/>
    <property type="match status" value="1"/>
</dbReference>
<dbReference type="InterPro" id="IPR037883">
    <property type="entry name" value="Knr4/Smi1-like_sf"/>
</dbReference>
<dbReference type="InterPro" id="IPR018958">
    <property type="entry name" value="Knr4/Smi1-like_dom"/>
</dbReference>
<accession>A0ABY5ILS7</accession>
<evidence type="ECO:0000313" key="2">
    <source>
        <dbReference type="EMBL" id="UTZ35180.1"/>
    </source>
</evidence>
<reference evidence="2" key="1">
    <citation type="submission" date="2020-03" db="EMBL/GenBank/DDBJ databases">
        <title>Five strains of Vibrio campbellii isolated from Mariana Trench.</title>
        <authorList>
            <person name="Liang J."/>
            <person name="Zhang X.-H."/>
        </authorList>
    </citation>
    <scope>NUCLEOTIDE SEQUENCE</scope>
    <source>
        <strain evidence="2">LJC013</strain>
        <plasmid evidence="2">unnamed3</plasmid>
    </source>
</reference>
<feature type="domain" description="Knr4/Smi1-like" evidence="1">
    <location>
        <begin position="86"/>
        <end position="138"/>
    </location>
</feature>